<evidence type="ECO:0000256" key="1">
    <source>
        <dbReference type="SAM" id="MobiDB-lite"/>
    </source>
</evidence>
<sequence length="329" mass="36208">MIVPTNNDNLNRVQPLPTSQGATFDRQSFSDLSVTSTNRATALDVCYTVYGDSTPSTSSLDDLYEDNSGMSITCKLVLLVQRLPTPEQKRSYENPFITANSRSVIGDIHRLSRQMSTVNIPRPLAVLSTLFRLRTVDNLLEDSLFQALRVWTDVSDVCESESFDGNRKVIVEHTLNILLLPGVHCEGPLSHAVQPSSSDSIINLPQTPLAPHAALQSPPPFVIPSLPIPGTSLSLPSPLHSQLRIISRLSFNEQGRITHHRDFWDVKDVMGLVPGVSLAQWIGTRLTATGLSCLSNLLPTSKPQLKTEPKYPPNYKSPPGRDIEYGHPS</sequence>
<gene>
    <name evidence="2" type="ORF">FA13DRAFT_1621715</name>
</gene>
<feature type="region of interest" description="Disordered" evidence="1">
    <location>
        <begin position="1"/>
        <end position="22"/>
    </location>
</feature>
<evidence type="ECO:0000313" key="3">
    <source>
        <dbReference type="Proteomes" id="UP000298030"/>
    </source>
</evidence>
<name>A0A4Y7TSF0_COPMI</name>
<feature type="region of interest" description="Disordered" evidence="1">
    <location>
        <begin position="302"/>
        <end position="329"/>
    </location>
</feature>
<dbReference type="AlphaFoldDB" id="A0A4Y7TSF0"/>
<dbReference type="Proteomes" id="UP000298030">
    <property type="component" value="Unassembled WGS sequence"/>
</dbReference>
<proteinExistence type="predicted"/>
<protein>
    <submittedName>
        <fullName evidence="2">Uncharacterized protein</fullName>
    </submittedName>
</protein>
<reference evidence="2 3" key="1">
    <citation type="journal article" date="2019" name="Nat. Ecol. Evol.">
        <title>Megaphylogeny resolves global patterns of mushroom evolution.</title>
        <authorList>
            <person name="Varga T."/>
            <person name="Krizsan K."/>
            <person name="Foldi C."/>
            <person name="Dima B."/>
            <person name="Sanchez-Garcia M."/>
            <person name="Sanchez-Ramirez S."/>
            <person name="Szollosi G.J."/>
            <person name="Szarkandi J.G."/>
            <person name="Papp V."/>
            <person name="Albert L."/>
            <person name="Andreopoulos W."/>
            <person name="Angelini C."/>
            <person name="Antonin V."/>
            <person name="Barry K.W."/>
            <person name="Bougher N.L."/>
            <person name="Buchanan P."/>
            <person name="Buyck B."/>
            <person name="Bense V."/>
            <person name="Catcheside P."/>
            <person name="Chovatia M."/>
            <person name="Cooper J."/>
            <person name="Damon W."/>
            <person name="Desjardin D."/>
            <person name="Finy P."/>
            <person name="Geml J."/>
            <person name="Haridas S."/>
            <person name="Hughes K."/>
            <person name="Justo A."/>
            <person name="Karasinski D."/>
            <person name="Kautmanova I."/>
            <person name="Kiss B."/>
            <person name="Kocsube S."/>
            <person name="Kotiranta H."/>
            <person name="LaButti K.M."/>
            <person name="Lechner B.E."/>
            <person name="Liimatainen K."/>
            <person name="Lipzen A."/>
            <person name="Lukacs Z."/>
            <person name="Mihaltcheva S."/>
            <person name="Morgado L.N."/>
            <person name="Niskanen T."/>
            <person name="Noordeloos M.E."/>
            <person name="Ohm R.A."/>
            <person name="Ortiz-Santana B."/>
            <person name="Ovrebo C."/>
            <person name="Racz N."/>
            <person name="Riley R."/>
            <person name="Savchenko A."/>
            <person name="Shiryaev A."/>
            <person name="Soop K."/>
            <person name="Spirin V."/>
            <person name="Szebenyi C."/>
            <person name="Tomsovsky M."/>
            <person name="Tulloss R.E."/>
            <person name="Uehling J."/>
            <person name="Grigoriev I.V."/>
            <person name="Vagvolgyi C."/>
            <person name="Papp T."/>
            <person name="Martin F.M."/>
            <person name="Miettinen O."/>
            <person name="Hibbett D.S."/>
            <person name="Nagy L.G."/>
        </authorList>
    </citation>
    <scope>NUCLEOTIDE SEQUENCE [LARGE SCALE GENOMIC DNA]</scope>
    <source>
        <strain evidence="2 3">FP101781</strain>
    </source>
</reference>
<comment type="caution">
    <text evidence="2">The sequence shown here is derived from an EMBL/GenBank/DDBJ whole genome shotgun (WGS) entry which is preliminary data.</text>
</comment>
<feature type="compositionally biased region" description="Basic and acidic residues" evidence="1">
    <location>
        <begin position="319"/>
        <end position="329"/>
    </location>
</feature>
<organism evidence="2 3">
    <name type="scientific">Coprinellus micaceus</name>
    <name type="common">Glistening ink-cap mushroom</name>
    <name type="synonym">Coprinus micaceus</name>
    <dbReference type="NCBI Taxonomy" id="71717"/>
    <lineage>
        <taxon>Eukaryota</taxon>
        <taxon>Fungi</taxon>
        <taxon>Dikarya</taxon>
        <taxon>Basidiomycota</taxon>
        <taxon>Agaricomycotina</taxon>
        <taxon>Agaricomycetes</taxon>
        <taxon>Agaricomycetidae</taxon>
        <taxon>Agaricales</taxon>
        <taxon>Agaricineae</taxon>
        <taxon>Psathyrellaceae</taxon>
        <taxon>Coprinellus</taxon>
    </lineage>
</organism>
<dbReference type="OrthoDB" id="9995831at2759"/>
<dbReference type="STRING" id="71717.A0A4Y7TSF0"/>
<dbReference type="EMBL" id="QPFP01000004">
    <property type="protein sequence ID" value="TEB37086.1"/>
    <property type="molecule type" value="Genomic_DNA"/>
</dbReference>
<keyword evidence="3" id="KW-1185">Reference proteome</keyword>
<evidence type="ECO:0000313" key="2">
    <source>
        <dbReference type="EMBL" id="TEB37086.1"/>
    </source>
</evidence>
<accession>A0A4Y7TSF0</accession>